<dbReference type="EMBL" id="NPEF01000021">
    <property type="protein sequence ID" value="PJZ94273.1"/>
    <property type="molecule type" value="Genomic_DNA"/>
</dbReference>
<organism evidence="3">
    <name type="scientific">Leptospira ellisii</name>
    <dbReference type="NCBI Taxonomy" id="2023197"/>
    <lineage>
        <taxon>Bacteria</taxon>
        <taxon>Pseudomonadati</taxon>
        <taxon>Spirochaetota</taxon>
        <taxon>Spirochaetia</taxon>
        <taxon>Leptospirales</taxon>
        <taxon>Leptospiraceae</taxon>
        <taxon>Leptospira</taxon>
    </lineage>
</organism>
<proteinExistence type="predicted"/>
<dbReference type="OrthoDB" id="336149at2"/>
<comment type="caution">
    <text evidence="3">The sequence shown here is derived from an EMBL/GenBank/DDBJ whole genome shotgun (WGS) entry which is preliminary data.</text>
</comment>
<dbReference type="RefSeq" id="WP_100746027.1">
    <property type="nucleotide sequence ID" value="NZ_NPEF02000011.1"/>
</dbReference>
<protein>
    <recommendedName>
        <fullName evidence="1">DUF8198 domain-containing protein</fullName>
    </recommendedName>
</protein>
<reference evidence="2 4" key="2">
    <citation type="journal article" date="2018" name="Microb. Genom.">
        <title>Deciphering the unexplored Leptospira diversity from soils uncovers genomic evolution to virulence.</title>
        <authorList>
            <person name="Thibeaux R."/>
            <person name="Iraola G."/>
            <person name="Ferres I."/>
            <person name="Bierque E."/>
            <person name="Girault D."/>
            <person name="Soupe-Gilbert M.E."/>
            <person name="Picardeau M."/>
            <person name="Goarant C."/>
        </authorList>
    </citation>
    <scope>NUCLEOTIDE SEQUENCE [LARGE SCALE GENOMIC DNA]</scope>
    <source>
        <strain evidence="2 4">ATI7-C-A5</strain>
    </source>
</reference>
<evidence type="ECO:0000313" key="2">
    <source>
        <dbReference type="EMBL" id="MDV6235997.1"/>
    </source>
</evidence>
<dbReference type="InterPro" id="IPR058511">
    <property type="entry name" value="DUF8198"/>
</dbReference>
<keyword evidence="4" id="KW-1185">Reference proteome</keyword>
<reference evidence="2" key="3">
    <citation type="submission" date="2023-10" db="EMBL/GenBank/DDBJ databases">
        <authorList>
            <person name="Picardeau M."/>
            <person name="Thibeaux R."/>
        </authorList>
    </citation>
    <scope>NUCLEOTIDE SEQUENCE</scope>
    <source>
        <strain evidence="2">ATI7-C-A5</strain>
    </source>
</reference>
<dbReference type="InterPro" id="IPR058063">
    <property type="entry name" value="FFLEE_fam"/>
</dbReference>
<dbReference type="EMBL" id="NPEF02000011">
    <property type="protein sequence ID" value="MDV6235997.1"/>
    <property type="molecule type" value="Genomic_DNA"/>
</dbReference>
<dbReference type="Proteomes" id="UP000232122">
    <property type="component" value="Unassembled WGS sequence"/>
</dbReference>
<dbReference type="Pfam" id="PF26621">
    <property type="entry name" value="DUF8198"/>
    <property type="match status" value="1"/>
</dbReference>
<accession>A0A2N0BNJ3</accession>
<evidence type="ECO:0000313" key="4">
    <source>
        <dbReference type="Proteomes" id="UP000232122"/>
    </source>
</evidence>
<sequence length="216" mass="24459">MDQHVLELTRKAVVSATIDRLRTTYSDLLTTIKGYDGIPNFFEHNLYSPSNKEERDNALESLYEKLKTVAGKSMTDNIHQIILLNRLTDSLDYDTAQVVIENNLMEDGVISRDNLYAAMGETDRFEDRRRQIQMVGNTLRFFFSLSKLPMIKLVMAPIKVAASMVGATSLVETMEAGYDLSSRIRDLNPFIEAFLDRETRLIGKLETGNPVGELSN</sequence>
<accession>A0A2N0BCM7</accession>
<reference evidence="3" key="1">
    <citation type="submission" date="2017-07" db="EMBL/GenBank/DDBJ databases">
        <title>Leptospira spp. isolated from tropical soils.</title>
        <authorList>
            <person name="Thibeaux R."/>
            <person name="Iraola G."/>
            <person name="Ferres I."/>
            <person name="Bierque E."/>
            <person name="Girault D."/>
            <person name="Soupe-Gilbert M.-E."/>
            <person name="Picardeau M."/>
            <person name="Goarant C."/>
        </authorList>
    </citation>
    <scope>NUCLEOTIDE SEQUENCE [LARGE SCALE GENOMIC DNA]</scope>
    <source>
        <strain evidence="3">ATI7-C-A5</strain>
    </source>
</reference>
<dbReference type="NCBIfam" id="NF047641">
    <property type="entry name" value="FFLEE_fam"/>
    <property type="match status" value="1"/>
</dbReference>
<feature type="domain" description="DUF8198" evidence="1">
    <location>
        <begin position="5"/>
        <end position="210"/>
    </location>
</feature>
<name>A0A2N0BCM7_9LEPT</name>
<gene>
    <name evidence="2" type="ORF">CH379_010220</name>
    <name evidence="3" type="ORF">CH379_03510</name>
</gene>
<evidence type="ECO:0000259" key="1">
    <source>
        <dbReference type="Pfam" id="PF26621"/>
    </source>
</evidence>
<evidence type="ECO:0000313" key="3">
    <source>
        <dbReference type="EMBL" id="PJZ94273.1"/>
    </source>
</evidence>
<dbReference type="AlphaFoldDB" id="A0A2N0BCM7"/>